<proteinExistence type="predicted"/>
<organism evidence="1 2">
    <name type="scientific">Pseudoduganella ginsengisoli</name>
    <dbReference type="NCBI Taxonomy" id="1462440"/>
    <lineage>
        <taxon>Bacteria</taxon>
        <taxon>Pseudomonadati</taxon>
        <taxon>Pseudomonadota</taxon>
        <taxon>Betaproteobacteria</taxon>
        <taxon>Burkholderiales</taxon>
        <taxon>Oxalobacteraceae</taxon>
        <taxon>Telluria group</taxon>
        <taxon>Pseudoduganella</taxon>
    </lineage>
</organism>
<evidence type="ECO:0000313" key="1">
    <source>
        <dbReference type="EMBL" id="MTW03954.1"/>
    </source>
</evidence>
<dbReference type="Proteomes" id="UP000484015">
    <property type="component" value="Unassembled WGS sequence"/>
</dbReference>
<evidence type="ECO:0000313" key="2">
    <source>
        <dbReference type="Proteomes" id="UP000484015"/>
    </source>
</evidence>
<keyword evidence="2" id="KW-1185">Reference proteome</keyword>
<comment type="caution">
    <text evidence="1">The sequence shown here is derived from an EMBL/GenBank/DDBJ whole genome shotgun (WGS) entry which is preliminary data.</text>
</comment>
<dbReference type="OrthoDB" id="5195461at2"/>
<reference evidence="1 2" key="1">
    <citation type="submission" date="2019-11" db="EMBL/GenBank/DDBJ databases">
        <title>Type strains purchased from KCTC, JCM and DSMZ.</title>
        <authorList>
            <person name="Lu H."/>
        </authorList>
    </citation>
    <scope>NUCLEOTIDE SEQUENCE [LARGE SCALE GENOMIC DNA]</scope>
    <source>
        <strain evidence="1 2">KCTC 42409</strain>
    </source>
</reference>
<accession>A0A6L6Q3E2</accession>
<gene>
    <name evidence="1" type="ORF">GM668_17885</name>
</gene>
<dbReference type="RefSeq" id="WP_155440306.1">
    <property type="nucleotide sequence ID" value="NZ_WNLA01000012.1"/>
</dbReference>
<dbReference type="AlphaFoldDB" id="A0A6L6Q3E2"/>
<name>A0A6L6Q3E2_9BURK</name>
<protein>
    <submittedName>
        <fullName evidence="1">Uncharacterized protein</fullName>
    </submittedName>
</protein>
<dbReference type="EMBL" id="WNLA01000012">
    <property type="protein sequence ID" value="MTW03954.1"/>
    <property type="molecule type" value="Genomic_DNA"/>
</dbReference>
<sequence>MNAPPPTKAAIRLCLLTGLLLISYITSASDEVDIKLANQTEREQRTEQQLRRLLTDYDLSRWTFSRSVLIDEKEIPHSHPVLTLHTRHMKDDELLLSTYVHEQLHWFLAQHPTQAMAAARDLQRIYPNIPVGYPEGASDKASNYEHMLVVYLEYRANQILLGELKAREVMAFWSEDHYTWIYKEILKHPKKVGQVLKARRLDPG</sequence>